<organism evidence="1">
    <name type="scientific">Methyloraptor flagellatus</name>
    <dbReference type="NCBI Taxonomy" id="3162530"/>
    <lineage>
        <taxon>Bacteria</taxon>
        <taxon>Pseudomonadati</taxon>
        <taxon>Pseudomonadota</taxon>
        <taxon>Alphaproteobacteria</taxon>
        <taxon>Hyphomicrobiales</taxon>
        <taxon>Ancalomicrobiaceae</taxon>
        <taxon>Methyloraptor</taxon>
    </lineage>
</organism>
<gene>
    <name evidence="1" type="ORF">ABS361_05730</name>
</gene>
<protein>
    <recommendedName>
        <fullName evidence="2">Hemagglutinin protein</fullName>
    </recommendedName>
</protein>
<dbReference type="RefSeq" id="WP_407050861.1">
    <property type="nucleotide sequence ID" value="NZ_CP158568.1"/>
</dbReference>
<proteinExistence type="predicted"/>
<accession>A0AAU7XDX2</accession>
<evidence type="ECO:0008006" key="2">
    <source>
        <dbReference type="Google" id="ProtNLM"/>
    </source>
</evidence>
<evidence type="ECO:0000313" key="1">
    <source>
        <dbReference type="EMBL" id="XBY45765.1"/>
    </source>
</evidence>
<dbReference type="KEGG" id="mflg:ABS361_05730"/>
<dbReference type="EMBL" id="CP158568">
    <property type="protein sequence ID" value="XBY45765.1"/>
    <property type="molecule type" value="Genomic_DNA"/>
</dbReference>
<reference evidence="1" key="1">
    <citation type="submission" date="2024-06" db="EMBL/GenBank/DDBJ databases">
        <title>Methylostella associata gen. nov., sp. nov., a novel Ancalomicrobiaceae-affiliated facultatively methylotrophic bacteria that feed on methanotrophs of the genus Methylococcus.</title>
        <authorList>
            <person name="Saltykova V."/>
            <person name="Danilova O.V."/>
            <person name="Oshkin I.Y."/>
            <person name="Belova S.E."/>
            <person name="Pimenov N.V."/>
            <person name="Dedysh S.N."/>
        </authorList>
    </citation>
    <scope>NUCLEOTIDE SEQUENCE</scope>
    <source>
        <strain evidence="1">S20</strain>
    </source>
</reference>
<sequence>MATLARFAAGSQLFVPSDRGAEPVRAAYLLPTGTSTPDTFGLVDALSLYPGWFVMLAGVADADIPAFERAAETYFANPARAGALLVWFTNAGQPASGLTGWVAYAPRPDLALIRTAQIDFANFAISLPLGATVAASGDGTALTITPGGTTANSLAVTPFGQRQPVQVPMTGAASLSILGAPQRAGCLDFGITLDQTVATAFDVGLRTFTAPVGGGNTNTALHPVFDLSGVGGTPLDAVIDPLAPLDHARSFFGFGDELTLPSTYRNPVGAPLSISVTPSSALVFNERLTAVDAQGKPVVLPSNQILYLVPSGDFSVAAPARSAVADAGSAVPDLTAQLMCGLSAVEYLSLAAGTTLTFVPDQMAFAQTLKSAGKDNGRVFGPLSAAGRTAWVQVKNPQTSAYSAQPDGSVLFQGSTDMLTFLPLELGRVDAGSAPPTPLLPYAKAAMGSGLTRDDIAQFEAQVWSPARRNLLQKAVTAATARTGARAFSGATVPSPPYGTTPQGLLLQFGASATDWAQLTLAVSATASIPANRDGAVVLNTVTGDLQSALQTNQLFLVATGADLFMSDADIAYRLNQERLNQLATVISDPSVITALQSLLTAPTYTIRWPGEAAMDASLHQVLTDAQFASWHTTIRAYCGEFSLFVAGWEFDLSPWRWVDHKTILIFKFCSKQLTQLVEDTSQWTQPDSFNPSKAATQQMLAAILKDAAASYDNGKGDLDFGYFVETVMQDPNWNGILALNALVPLSGLPPQMEGIAAGIDPSRFQAHHLGITTTPIKTGTNAYVAEASSAFGLINYQDDAPLVGSDPYMYKVSLLKVLIANSEIVSFSSTINLLVNQLFGEPCTQRNAPDNVLVLQGTYQNTGGLGSYSFVTTGSTVFQMTSQVLYQVLVTQASFVTLSDDDTTAEVTSQFQITGSLSFLPQSGFDLFSYGPETAVVQANGVGPGLAFSNLAIDMDFDQATPSYKTFTFDAGQIALDPAASLTRLSSLVAHFPLKLTGLVQATGSDTPDSMGYMPVDSPLQGSQLTAPWFGLQFDMDLGSPGALAAEIGFTARLLLGWAPNLTTPTVYIGLGLPGVSGGQRAISLEGVLSLAFGDVTFVVQAPTYILQFSNIALKFFSLTFPPNGQINMVMFGNPNAETSGALGWYAAYVKNGSTGGSKTMKSLARLAATERAGGDVP</sequence>
<dbReference type="AlphaFoldDB" id="A0AAU7XDX2"/>
<name>A0AAU7XDX2_9HYPH</name>